<evidence type="ECO:0000313" key="5">
    <source>
        <dbReference type="EMBL" id="KYQ92282.1"/>
    </source>
</evidence>
<feature type="compositionally biased region" description="Low complexity" evidence="4">
    <location>
        <begin position="263"/>
        <end position="293"/>
    </location>
</feature>
<keyword evidence="1" id="KW-0677">Repeat</keyword>
<dbReference type="Gene3D" id="1.25.40.20">
    <property type="entry name" value="Ankyrin repeat-containing domain"/>
    <property type="match status" value="1"/>
</dbReference>
<feature type="compositionally biased region" description="Low complexity" evidence="4">
    <location>
        <begin position="188"/>
        <end position="205"/>
    </location>
</feature>
<feature type="compositionally biased region" description="Polar residues" evidence="4">
    <location>
        <begin position="950"/>
        <end position="961"/>
    </location>
</feature>
<feature type="region of interest" description="Disordered" evidence="4">
    <location>
        <begin position="944"/>
        <end position="964"/>
    </location>
</feature>
<dbReference type="PROSITE" id="PS50088">
    <property type="entry name" value="ANK_REPEAT"/>
    <property type="match status" value="2"/>
</dbReference>
<dbReference type="PANTHER" id="PTHR24198">
    <property type="entry name" value="ANKYRIN REPEAT AND PROTEIN KINASE DOMAIN-CONTAINING PROTEIN"/>
    <property type="match status" value="1"/>
</dbReference>
<dbReference type="Proteomes" id="UP000076078">
    <property type="component" value="Unassembled WGS sequence"/>
</dbReference>
<feature type="region of interest" description="Disordered" evidence="4">
    <location>
        <begin position="603"/>
        <end position="658"/>
    </location>
</feature>
<name>A0A151ZE94_TIELA</name>
<feature type="compositionally biased region" description="Low complexity" evidence="4">
    <location>
        <begin position="340"/>
        <end position="351"/>
    </location>
</feature>
<feature type="compositionally biased region" description="Polar residues" evidence="4">
    <location>
        <begin position="149"/>
        <end position="180"/>
    </location>
</feature>
<dbReference type="OrthoDB" id="194358at2759"/>
<dbReference type="PANTHER" id="PTHR24198:SF165">
    <property type="entry name" value="ANKYRIN REPEAT-CONTAINING PROTEIN-RELATED"/>
    <property type="match status" value="1"/>
</dbReference>
<feature type="region of interest" description="Disordered" evidence="4">
    <location>
        <begin position="104"/>
        <end position="225"/>
    </location>
</feature>
<dbReference type="OMA" id="DMHVDRK"/>
<proteinExistence type="predicted"/>
<dbReference type="SMART" id="SM00248">
    <property type="entry name" value="ANK"/>
    <property type="match status" value="6"/>
</dbReference>
<feature type="compositionally biased region" description="Polar residues" evidence="4">
    <location>
        <begin position="206"/>
        <end position="225"/>
    </location>
</feature>
<reference evidence="5 6" key="1">
    <citation type="submission" date="2015-12" db="EMBL/GenBank/DDBJ databases">
        <title>Dictyostelia acquired genes for synthesis and detection of signals that induce cell-type specialization by lateral gene transfer from prokaryotes.</title>
        <authorList>
            <person name="Gloeckner G."/>
            <person name="Schaap P."/>
        </authorList>
    </citation>
    <scope>NUCLEOTIDE SEQUENCE [LARGE SCALE GENOMIC DNA]</scope>
    <source>
        <strain evidence="5 6">TK</strain>
    </source>
</reference>
<feature type="region of interest" description="Disordered" evidence="4">
    <location>
        <begin position="327"/>
        <end position="351"/>
    </location>
</feature>
<dbReference type="PROSITE" id="PS50297">
    <property type="entry name" value="ANK_REP_REGION"/>
    <property type="match status" value="2"/>
</dbReference>
<keyword evidence="6" id="KW-1185">Reference proteome</keyword>
<dbReference type="SUPFAM" id="SSF48403">
    <property type="entry name" value="Ankyrin repeat"/>
    <property type="match status" value="1"/>
</dbReference>
<dbReference type="InterPro" id="IPR002110">
    <property type="entry name" value="Ankyrin_rpt"/>
</dbReference>
<organism evidence="5 6">
    <name type="scientific">Tieghemostelium lacteum</name>
    <name type="common">Slime mold</name>
    <name type="synonym">Dictyostelium lacteum</name>
    <dbReference type="NCBI Taxonomy" id="361077"/>
    <lineage>
        <taxon>Eukaryota</taxon>
        <taxon>Amoebozoa</taxon>
        <taxon>Evosea</taxon>
        <taxon>Eumycetozoa</taxon>
        <taxon>Dictyostelia</taxon>
        <taxon>Dictyosteliales</taxon>
        <taxon>Raperosteliaceae</taxon>
        <taxon>Tieghemostelium</taxon>
    </lineage>
</organism>
<dbReference type="STRING" id="361077.A0A151ZE94"/>
<dbReference type="InterPro" id="IPR036770">
    <property type="entry name" value="Ankyrin_rpt-contain_sf"/>
</dbReference>
<feature type="compositionally biased region" description="Low complexity" evidence="4">
    <location>
        <begin position="638"/>
        <end position="658"/>
    </location>
</feature>
<protein>
    <submittedName>
        <fullName evidence="5">Uncharacterized protein</fullName>
    </submittedName>
</protein>
<dbReference type="Pfam" id="PF12796">
    <property type="entry name" value="Ank_2"/>
    <property type="match status" value="2"/>
</dbReference>
<dbReference type="FunCoup" id="A0A151ZE94">
    <property type="interactions" value="738"/>
</dbReference>
<feature type="compositionally biased region" description="Polar residues" evidence="4">
    <location>
        <begin position="1"/>
        <end position="22"/>
    </location>
</feature>
<accession>A0A151ZE94</accession>
<feature type="repeat" description="ANK" evidence="3">
    <location>
        <begin position="697"/>
        <end position="729"/>
    </location>
</feature>
<evidence type="ECO:0000313" key="6">
    <source>
        <dbReference type="Proteomes" id="UP000076078"/>
    </source>
</evidence>
<evidence type="ECO:0000256" key="2">
    <source>
        <dbReference type="ARBA" id="ARBA00023043"/>
    </source>
</evidence>
<comment type="caution">
    <text evidence="5">The sequence shown here is derived from an EMBL/GenBank/DDBJ whole genome shotgun (WGS) entry which is preliminary data.</text>
</comment>
<feature type="region of interest" description="Disordered" evidence="4">
    <location>
        <begin position="245"/>
        <end position="293"/>
    </location>
</feature>
<evidence type="ECO:0000256" key="1">
    <source>
        <dbReference type="ARBA" id="ARBA00022737"/>
    </source>
</evidence>
<feature type="region of interest" description="Disordered" evidence="4">
    <location>
        <begin position="532"/>
        <end position="574"/>
    </location>
</feature>
<feature type="repeat" description="ANK" evidence="3">
    <location>
        <begin position="842"/>
        <end position="864"/>
    </location>
</feature>
<feature type="compositionally biased region" description="Low complexity" evidence="4">
    <location>
        <begin position="115"/>
        <end position="148"/>
    </location>
</feature>
<feature type="compositionally biased region" description="Basic and acidic residues" evidence="4">
    <location>
        <begin position="532"/>
        <end position="551"/>
    </location>
</feature>
<evidence type="ECO:0000256" key="4">
    <source>
        <dbReference type="SAM" id="MobiDB-lite"/>
    </source>
</evidence>
<dbReference type="EMBL" id="LODT01000031">
    <property type="protein sequence ID" value="KYQ92282.1"/>
    <property type="molecule type" value="Genomic_DNA"/>
</dbReference>
<feature type="region of interest" description="Disordered" evidence="4">
    <location>
        <begin position="1"/>
        <end position="32"/>
    </location>
</feature>
<feature type="compositionally biased region" description="Polar residues" evidence="4">
    <location>
        <begin position="245"/>
        <end position="262"/>
    </location>
</feature>
<dbReference type="InParanoid" id="A0A151ZE94"/>
<evidence type="ECO:0000256" key="3">
    <source>
        <dbReference type="PROSITE-ProRule" id="PRU00023"/>
    </source>
</evidence>
<gene>
    <name evidence="5" type="ORF">DLAC_07133</name>
</gene>
<sequence>MDTHQFNSGMSGNNIPFSQMLPQQNQQQQQKVFNSTGGTTSYVLGNMGLSDSMIKDMKHNNPDDVTLINFALSAQGHSFMDNHDETSINLLNSTDVLDFTHQHHSLQNQSDFGLQQPQQQQQQQNQLQQPQQQQQQQQQQNQFNQMQNSLPFNNPLNQSASSMYLNKSMDNSSGYYNNSNELHHKVPSSNNQNQSNTQSFNFNTSLNGHNNLFSVPQSPQMPQVENGLRTSNFINFNAYNDQQQLPPIQTHSEPSSPLMQDISSPPTSTTSSSSHLPKYQLQPHQALQQQYQMQPQQSIQQQQQQLQYHQQQQQQQFQQQQIQQYQQQQQKPITNPFSPQPVKQQPQQQNQIQIPQNINTSSMSINSSGGSGPLIQIVDNHTQPFPIYTVKTHVLVPAPVLKVVNYQGDANDLMIIANPDPDDSIVISQPAVTCSDGSFEFKFSDMHVDRKKHDPCNNFRLKFNLLNRKTFERFHEITSNSIELFYHTDMLPAPHIARLVPNSCYCSEETEVTVYGYYFKKGRSEILHVDFTPKHPSPEHKQQTIKQEDLHMPSQTSFSFSFPPPRRSTPGVYSVSARYTKTTTKKEKGTKNKVGNQLPFIYNQLPEGSTKRLKKTTLDNNGSQGADDELENNGYQTPNNMMMGSQPSSPPTSSNSSPSHNYYNQYCYALIHQEVEDLTALLQNKSTKEINEITDLSGNTLVMVAAKEGRDDMLDYLIELGVDMTLLNHTGHNVFHMACYSGSISCVESLVDLGEDFYDSLLTGIDSVGANALHIAVERGHYRLIQYLFNNDFSDSLSCKKDKFGLTPFHYAVQDGNQRISSLFIRHYQEVDKSQLNASDFSGMTPLHWAAALGRLAICQQLLECDNVNVNICDGDNETPIFKSIVTNNKEITKLLVAGSDSSILNNHQKSYIDLLAEQKQQETENLQKEQLQEQLSEQKQQQQLTQTKVITTPRSSSQVTKGGDLEVTSTILNQFQKLNITTTTTPGGDFVQTPGNISPTMSGKPIKDQHQLTKFESFKPTPGDTFIPTLGGDEIFSWTPRDITVDRFEILVNRIELTLKDNQVMKAVGEGSTGTSEGVTPSSDKTKKLTTLLQQSFSDKFTEWMNCEDELLKTKRNQMALEEELSVKAHEIIKLNDFISMCPVEMTQLKENVMGLFILKKERYYGFHQSDTLVIVSNDSMQAIKKIYGNQMPSCLLANILFIAKTNSTKPSQLLPVAGTEFYVVDIEVQKQKGIITE</sequence>
<keyword evidence="2 3" id="KW-0040">ANK repeat</keyword>
<dbReference type="AlphaFoldDB" id="A0A151ZE94"/>